<dbReference type="Proteomes" id="UP001187192">
    <property type="component" value="Unassembled WGS sequence"/>
</dbReference>
<keyword evidence="1" id="KW-0433">Leucine-rich repeat</keyword>
<feature type="region of interest" description="Disordered" evidence="3">
    <location>
        <begin position="565"/>
        <end position="586"/>
    </location>
</feature>
<evidence type="ECO:0000256" key="1">
    <source>
        <dbReference type="ARBA" id="ARBA00022614"/>
    </source>
</evidence>
<dbReference type="InterPro" id="IPR032675">
    <property type="entry name" value="LRR_dom_sf"/>
</dbReference>
<evidence type="ECO:0000259" key="4">
    <source>
        <dbReference type="Pfam" id="PF20160"/>
    </source>
</evidence>
<dbReference type="EMBL" id="BTGU01000099">
    <property type="protein sequence ID" value="GMN60519.1"/>
    <property type="molecule type" value="Genomic_DNA"/>
</dbReference>
<dbReference type="GO" id="GO:0006952">
    <property type="term" value="P:defense response"/>
    <property type="evidence" value="ECO:0007669"/>
    <property type="project" value="InterPro"/>
</dbReference>
<evidence type="ECO:0000313" key="6">
    <source>
        <dbReference type="Proteomes" id="UP001187192"/>
    </source>
</evidence>
<protein>
    <recommendedName>
        <fullName evidence="4">C-JID domain-containing protein</fullName>
    </recommendedName>
</protein>
<keyword evidence="2" id="KW-0677">Repeat</keyword>
<reference evidence="5" key="1">
    <citation type="submission" date="2023-07" db="EMBL/GenBank/DDBJ databases">
        <title>draft genome sequence of fig (Ficus carica).</title>
        <authorList>
            <person name="Takahashi T."/>
            <person name="Nishimura K."/>
        </authorList>
    </citation>
    <scope>NUCLEOTIDE SEQUENCE</scope>
</reference>
<dbReference type="Pfam" id="PF07725">
    <property type="entry name" value="LRR_3"/>
    <property type="match status" value="1"/>
</dbReference>
<comment type="caution">
    <text evidence="5">The sequence shown here is derived from an EMBL/GenBank/DDBJ whole genome shotgun (WGS) entry which is preliminary data.</text>
</comment>
<evidence type="ECO:0000256" key="3">
    <source>
        <dbReference type="SAM" id="MobiDB-lite"/>
    </source>
</evidence>
<proteinExistence type="predicted"/>
<dbReference type="AlphaFoldDB" id="A0AA88DSC3"/>
<dbReference type="Gene3D" id="3.80.10.10">
    <property type="entry name" value="Ribonuclease Inhibitor"/>
    <property type="match status" value="2"/>
</dbReference>
<evidence type="ECO:0000256" key="2">
    <source>
        <dbReference type="ARBA" id="ARBA00022737"/>
    </source>
</evidence>
<feature type="compositionally biased region" description="Acidic residues" evidence="3">
    <location>
        <begin position="576"/>
        <end position="586"/>
    </location>
</feature>
<dbReference type="PANTHER" id="PTHR11017:SF479">
    <property type="entry name" value="DISEASE RESISTANCE PROTEIN (TIR-NBS-LRR CLASS) FAMILY"/>
    <property type="match status" value="1"/>
</dbReference>
<organism evidence="5 6">
    <name type="scientific">Ficus carica</name>
    <name type="common">Common fig</name>
    <dbReference type="NCBI Taxonomy" id="3494"/>
    <lineage>
        <taxon>Eukaryota</taxon>
        <taxon>Viridiplantae</taxon>
        <taxon>Streptophyta</taxon>
        <taxon>Embryophyta</taxon>
        <taxon>Tracheophyta</taxon>
        <taxon>Spermatophyta</taxon>
        <taxon>Magnoliopsida</taxon>
        <taxon>eudicotyledons</taxon>
        <taxon>Gunneridae</taxon>
        <taxon>Pentapetalae</taxon>
        <taxon>rosids</taxon>
        <taxon>fabids</taxon>
        <taxon>Rosales</taxon>
        <taxon>Moraceae</taxon>
        <taxon>Ficeae</taxon>
        <taxon>Ficus</taxon>
    </lineage>
</organism>
<gene>
    <name evidence="5" type="ORF">TIFTF001_029603</name>
</gene>
<dbReference type="Pfam" id="PF20160">
    <property type="entry name" value="C-JID"/>
    <property type="match status" value="1"/>
</dbReference>
<dbReference type="InterPro" id="IPR044974">
    <property type="entry name" value="Disease_R_plants"/>
</dbReference>
<evidence type="ECO:0000313" key="5">
    <source>
        <dbReference type="EMBL" id="GMN60519.1"/>
    </source>
</evidence>
<sequence length="586" mass="67994">MYRLRLLKIRGSKLCLPQGPPTFPDTLRYLYWNSYPLKSLPTNFIAEKLVELDMRGSQLEILWEGAPNLVNLKHINLSESMHLTQVPDISRALNVKSVNLWFCARLTEVPSYFQLLTELKILSLIGCPSLSKLSGLPKSLTKLRVLTKPFEHDMSNCRARRNCCSSKLERFPRILEPMEFLEYLRLEFAAIKELPLSIKNLTGLKLLSLRFCQNLEFLPDNIHSLSSLQELDIGFCRKLESLPELPSSLTKLDARFCTSLKTMSSSIPLVKQNWDDFFNEEYYSEEFIFLGCEMLDENARRVIMNEALFRVLRLATLYSKYGSDRSKFDLRLNRSFWPGSEIPRWFSHKSDESSICINLPHPDCWYNSSSYLGLVFCLVLEFHDPMLTPNDHWQLYVHGESVYMFPNGDLWKQRERMSSYISFHYHYNYISDSCSFSYDNTNEMNIDGALRFEYLYVFMDNTYGEFLRSNNGQIDSHGNKFPRTATVDFQDSEAFGEYIKLAEEGRCDDANGITGFTSPTAAASFFFSLDEKYEKLVKIKKCGVHLLYTQEADRFGYVRQIVSESSGDHEAVYSSEESDQEDQDEE</sequence>
<dbReference type="SUPFAM" id="SSF52058">
    <property type="entry name" value="L domain-like"/>
    <property type="match status" value="1"/>
</dbReference>
<dbReference type="InterPro" id="IPR045344">
    <property type="entry name" value="C-JID"/>
</dbReference>
<dbReference type="PANTHER" id="PTHR11017">
    <property type="entry name" value="LEUCINE-RICH REPEAT-CONTAINING PROTEIN"/>
    <property type="match status" value="1"/>
</dbReference>
<dbReference type="InterPro" id="IPR011713">
    <property type="entry name" value="Leu-rich_rpt_3"/>
</dbReference>
<feature type="domain" description="C-JID" evidence="4">
    <location>
        <begin position="337"/>
        <end position="552"/>
    </location>
</feature>
<keyword evidence="6" id="KW-1185">Reference proteome</keyword>
<accession>A0AA88DSC3</accession>
<name>A0AA88DSC3_FICCA</name>